<dbReference type="PANTHER" id="PTHR22943">
    <property type="entry name" value="7-TRANSMEMBRANE DOMAIN RECEPTOR C.ELEGANS"/>
    <property type="match status" value="1"/>
</dbReference>
<feature type="transmembrane region" description="Helical" evidence="1">
    <location>
        <begin position="124"/>
        <end position="146"/>
    </location>
</feature>
<dbReference type="GO" id="GO:0005886">
    <property type="term" value="C:plasma membrane"/>
    <property type="evidence" value="ECO:0007669"/>
    <property type="project" value="TreeGrafter"/>
</dbReference>
<dbReference type="OMA" id="VLWISIP"/>
<dbReference type="Pfam" id="PF10326">
    <property type="entry name" value="7TM_GPCR_Str"/>
    <property type="match status" value="1"/>
</dbReference>
<accession>E3LIV6</accession>
<organism evidence="3">
    <name type="scientific">Caenorhabditis remanei</name>
    <name type="common">Caenorhabditis vulgaris</name>
    <dbReference type="NCBI Taxonomy" id="31234"/>
    <lineage>
        <taxon>Eukaryota</taxon>
        <taxon>Metazoa</taxon>
        <taxon>Ecdysozoa</taxon>
        <taxon>Nematoda</taxon>
        <taxon>Chromadorea</taxon>
        <taxon>Rhabditida</taxon>
        <taxon>Rhabditina</taxon>
        <taxon>Rhabditomorpha</taxon>
        <taxon>Rhabditoidea</taxon>
        <taxon>Rhabditidae</taxon>
        <taxon>Peloderinae</taxon>
        <taxon>Caenorhabditis</taxon>
    </lineage>
</organism>
<feature type="transmembrane region" description="Helical" evidence="1">
    <location>
        <begin position="36"/>
        <end position="55"/>
    </location>
</feature>
<evidence type="ECO:0000313" key="2">
    <source>
        <dbReference type="EMBL" id="EFO95497.1"/>
    </source>
</evidence>
<feature type="transmembrane region" description="Helical" evidence="1">
    <location>
        <begin position="6"/>
        <end position="24"/>
    </location>
</feature>
<dbReference type="PANTHER" id="PTHR22943:SF35">
    <property type="entry name" value="SEVEN TM RECEPTOR"/>
    <property type="match status" value="1"/>
</dbReference>
<dbReference type="InterPro" id="IPR019428">
    <property type="entry name" value="7TM_GPCR_serpentine_rcpt_Str"/>
</dbReference>
<dbReference type="EMBL" id="DS268409">
    <property type="protein sequence ID" value="EFO95497.1"/>
    <property type="molecule type" value="Genomic_DNA"/>
</dbReference>
<name>E3LIV6_CAERE</name>
<protein>
    <recommendedName>
        <fullName evidence="4">Seven TM Receptor</fullName>
    </recommendedName>
</protein>
<sequence>MMVVQQALAIISFLMNCLLISLILTKSPKTMGSYKYLMIFMSGFEIFYAFIDLLIQPEVVTMDSFWLSMTSAKRSVLPLEVAYPLLLVWGGSFGIALACFGIHFVYRYLIITGNKKWTTGTSSIFLWISVPILSGFVYVFAIHYFWQLSEVMDTFVRAALEKSEEVSKSQLIFFSSYPFKTIPKSEVILLDWLQIYGVIFLCSSVSLSFFTMIYFGLKTYSAMRKFREATSTDSASSKNLQTQLFYSLVIQTIIPVILIHFPTTLIYISTFFDAAYPVYGKIVTVTISLFPAIDPLPSLLIIRPYRRAIRGCFMGNFGLKGGISVEPSNRGTSTMYTRRTAQF</sequence>
<dbReference type="Proteomes" id="UP000008281">
    <property type="component" value="Unassembled WGS sequence"/>
</dbReference>
<dbReference type="HOGENOM" id="CLU_036335_2_0_1"/>
<dbReference type="GO" id="GO:0042048">
    <property type="term" value="P:olfactory behavior"/>
    <property type="evidence" value="ECO:0007669"/>
    <property type="project" value="TreeGrafter"/>
</dbReference>
<keyword evidence="1" id="KW-0472">Membrane</keyword>
<dbReference type="AlphaFoldDB" id="E3LIV6"/>
<evidence type="ECO:0000256" key="1">
    <source>
        <dbReference type="SAM" id="Phobius"/>
    </source>
</evidence>
<keyword evidence="1" id="KW-0812">Transmembrane</keyword>
<gene>
    <name evidence="2" type="ORF">CRE_09028</name>
</gene>
<dbReference type="eggNOG" id="ENOG502SXBJ">
    <property type="taxonomic scope" value="Eukaryota"/>
</dbReference>
<evidence type="ECO:0008006" key="4">
    <source>
        <dbReference type="Google" id="ProtNLM"/>
    </source>
</evidence>
<keyword evidence="3" id="KW-1185">Reference proteome</keyword>
<dbReference type="OrthoDB" id="5839205at2759"/>
<dbReference type="STRING" id="31234.E3LIV6"/>
<dbReference type="InParanoid" id="E3LIV6"/>
<reference evidence="2" key="1">
    <citation type="submission" date="2007-07" db="EMBL/GenBank/DDBJ databases">
        <title>PCAP assembly of the Caenorhabditis remanei genome.</title>
        <authorList>
            <consortium name="The Caenorhabditis remanei Sequencing Consortium"/>
            <person name="Wilson R.K."/>
        </authorList>
    </citation>
    <scope>NUCLEOTIDE SEQUENCE [LARGE SCALE GENOMIC DNA]</scope>
    <source>
        <strain evidence="2">PB4641</strain>
    </source>
</reference>
<proteinExistence type="predicted"/>
<feature type="transmembrane region" description="Helical" evidence="1">
    <location>
        <begin position="278"/>
        <end position="302"/>
    </location>
</feature>
<evidence type="ECO:0000313" key="3">
    <source>
        <dbReference type="Proteomes" id="UP000008281"/>
    </source>
</evidence>
<feature type="transmembrane region" description="Helical" evidence="1">
    <location>
        <begin position="193"/>
        <end position="217"/>
    </location>
</feature>
<keyword evidence="1" id="KW-1133">Transmembrane helix</keyword>
<feature type="transmembrane region" description="Helical" evidence="1">
    <location>
        <begin position="244"/>
        <end position="272"/>
    </location>
</feature>
<dbReference type="GO" id="GO:0038022">
    <property type="term" value="F:G protein-coupled olfactory receptor activity"/>
    <property type="evidence" value="ECO:0007669"/>
    <property type="project" value="TreeGrafter"/>
</dbReference>
<dbReference type="SUPFAM" id="SSF81321">
    <property type="entry name" value="Family A G protein-coupled receptor-like"/>
    <property type="match status" value="1"/>
</dbReference>
<feature type="transmembrane region" description="Helical" evidence="1">
    <location>
        <begin position="81"/>
        <end position="104"/>
    </location>
</feature>